<evidence type="ECO:0000313" key="2">
    <source>
        <dbReference type="Proteomes" id="UP000007519"/>
    </source>
</evidence>
<dbReference type="Proteomes" id="UP000007519">
    <property type="component" value="Chromosome"/>
</dbReference>
<dbReference type="EMBL" id="CP002831">
    <property type="protein sequence ID" value="AFC23544.1"/>
    <property type="molecule type" value="Genomic_DNA"/>
</dbReference>
<evidence type="ECO:0000313" key="1">
    <source>
        <dbReference type="EMBL" id="AFC23544.1"/>
    </source>
</evidence>
<protein>
    <submittedName>
        <fullName evidence="1">Uncharacterized protein</fullName>
    </submittedName>
</protein>
<dbReference type="HOGENOM" id="CLU_3047866_0_0_10"/>
<dbReference type="AlphaFoldDB" id="H6L207"/>
<sequence>MVCGCAAPFRIARPQKALSISGFQLAARVKRELFLDLFFIYGRLSSGVKSFPFN</sequence>
<gene>
    <name evidence="1" type="ordered locus">SGRA_0806</name>
</gene>
<name>H6L207_SAPGL</name>
<keyword evidence="2" id="KW-1185">Reference proteome</keyword>
<organism evidence="1 2">
    <name type="scientific">Saprospira grandis (strain Lewin)</name>
    <dbReference type="NCBI Taxonomy" id="984262"/>
    <lineage>
        <taxon>Bacteria</taxon>
        <taxon>Pseudomonadati</taxon>
        <taxon>Bacteroidota</taxon>
        <taxon>Saprospiria</taxon>
        <taxon>Saprospirales</taxon>
        <taxon>Saprospiraceae</taxon>
        <taxon>Saprospira</taxon>
    </lineage>
</organism>
<accession>H6L207</accession>
<proteinExistence type="predicted"/>
<reference evidence="1 2" key="1">
    <citation type="journal article" date="2012" name="Stand. Genomic Sci.">
        <title>Complete genome sequencing and analysis of Saprospira grandis str. Lewin, a predatory marine bacterium.</title>
        <authorList>
            <person name="Saw J.H."/>
            <person name="Yuryev A."/>
            <person name="Kanbe M."/>
            <person name="Hou S."/>
            <person name="Young A.G."/>
            <person name="Aizawa S."/>
            <person name="Alam M."/>
        </authorList>
    </citation>
    <scope>NUCLEOTIDE SEQUENCE [LARGE SCALE GENOMIC DNA]</scope>
    <source>
        <strain evidence="1 2">Lewin</strain>
    </source>
</reference>
<dbReference type="KEGG" id="sgn:SGRA_0806"/>